<dbReference type="Proteomes" id="UP001497480">
    <property type="component" value="Unassembled WGS sequence"/>
</dbReference>
<accession>A0AAV1VR75</accession>
<protein>
    <submittedName>
        <fullName evidence="1">Uncharacterized protein</fullName>
    </submittedName>
</protein>
<reference evidence="1 2" key="1">
    <citation type="submission" date="2024-03" db="EMBL/GenBank/DDBJ databases">
        <authorList>
            <person name="Martinez-Hernandez J."/>
        </authorList>
    </citation>
    <scope>NUCLEOTIDE SEQUENCE [LARGE SCALE GENOMIC DNA]</scope>
</reference>
<gene>
    <name evidence="1" type="ORF">LLUT_LOCUS511</name>
</gene>
<keyword evidence="2" id="KW-1185">Reference proteome</keyword>
<organism evidence="1 2">
    <name type="scientific">Lupinus luteus</name>
    <name type="common">European yellow lupine</name>
    <dbReference type="NCBI Taxonomy" id="3873"/>
    <lineage>
        <taxon>Eukaryota</taxon>
        <taxon>Viridiplantae</taxon>
        <taxon>Streptophyta</taxon>
        <taxon>Embryophyta</taxon>
        <taxon>Tracheophyta</taxon>
        <taxon>Spermatophyta</taxon>
        <taxon>Magnoliopsida</taxon>
        <taxon>eudicotyledons</taxon>
        <taxon>Gunneridae</taxon>
        <taxon>Pentapetalae</taxon>
        <taxon>rosids</taxon>
        <taxon>fabids</taxon>
        <taxon>Fabales</taxon>
        <taxon>Fabaceae</taxon>
        <taxon>Papilionoideae</taxon>
        <taxon>50 kb inversion clade</taxon>
        <taxon>genistoids sensu lato</taxon>
        <taxon>core genistoids</taxon>
        <taxon>Genisteae</taxon>
        <taxon>Lupinus</taxon>
    </lineage>
</organism>
<proteinExistence type="predicted"/>
<evidence type="ECO:0000313" key="2">
    <source>
        <dbReference type="Proteomes" id="UP001497480"/>
    </source>
</evidence>
<evidence type="ECO:0000313" key="1">
    <source>
        <dbReference type="EMBL" id="CAL0299451.1"/>
    </source>
</evidence>
<name>A0AAV1VR75_LUPLU</name>
<comment type="caution">
    <text evidence="1">The sequence shown here is derived from an EMBL/GenBank/DDBJ whole genome shotgun (WGS) entry which is preliminary data.</text>
</comment>
<dbReference type="AlphaFoldDB" id="A0AAV1VR75"/>
<dbReference type="EMBL" id="CAXHTB010000001">
    <property type="protein sequence ID" value="CAL0299451.1"/>
    <property type="molecule type" value="Genomic_DNA"/>
</dbReference>
<sequence length="63" mass="7024">MGLEELNHTGAWESETFLQKAIQKQGRATIMDTIQERHDTVKDIELNLNALKKHQKVPGGGPA</sequence>